<evidence type="ECO:0000256" key="11">
    <source>
        <dbReference type="SAM" id="MobiDB-lite"/>
    </source>
</evidence>
<feature type="domain" description="NolW-like" evidence="13">
    <location>
        <begin position="211"/>
        <end position="294"/>
    </location>
</feature>
<evidence type="ECO:0000256" key="7">
    <source>
        <dbReference type="ARBA" id="ARBA00022927"/>
    </source>
</evidence>
<evidence type="ECO:0000256" key="5">
    <source>
        <dbReference type="ARBA" id="ARBA00022692"/>
    </source>
</evidence>
<feature type="domain" description="NolW-like" evidence="13">
    <location>
        <begin position="144"/>
        <end position="203"/>
    </location>
</feature>
<evidence type="ECO:0000259" key="13">
    <source>
        <dbReference type="Pfam" id="PF03958"/>
    </source>
</evidence>
<feature type="domain" description="GspD-like N0" evidence="14">
    <location>
        <begin position="45"/>
        <end position="114"/>
    </location>
</feature>
<comment type="similarity">
    <text evidence="2">Belongs to the bacterial secretin family. GSP D subfamily.</text>
</comment>
<organism evidence="15 16">
    <name type="scientific">candidate division CSSED10-310 bacterium</name>
    <dbReference type="NCBI Taxonomy" id="2855610"/>
    <lineage>
        <taxon>Bacteria</taxon>
        <taxon>Bacteria division CSSED10-310</taxon>
    </lineage>
</organism>
<reference evidence="15 16" key="1">
    <citation type="submission" date="2024-09" db="EMBL/GenBank/DDBJ databases">
        <title>Laminarin stimulates single cell rates of sulfate reduction while oxygen inhibits transcriptomic activity in coastal marine sediment.</title>
        <authorList>
            <person name="Lindsay M."/>
            <person name="Orcutt B."/>
            <person name="Emerson D."/>
            <person name="Stepanauskas R."/>
            <person name="D'Angelo T."/>
        </authorList>
    </citation>
    <scope>NUCLEOTIDE SEQUENCE [LARGE SCALE GENOMIC DNA]</scope>
    <source>
        <strain evidence="15">SAG AM-311-K15</strain>
    </source>
</reference>
<dbReference type="Proteomes" id="UP001594351">
    <property type="component" value="Unassembled WGS sequence"/>
</dbReference>
<keyword evidence="9" id="KW-0998">Cell outer membrane</keyword>
<keyword evidence="8" id="KW-0472">Membrane</keyword>
<evidence type="ECO:0000256" key="2">
    <source>
        <dbReference type="ARBA" id="ARBA00006980"/>
    </source>
</evidence>
<dbReference type="Pfam" id="PF00263">
    <property type="entry name" value="Secretin"/>
    <property type="match status" value="1"/>
</dbReference>
<evidence type="ECO:0000256" key="8">
    <source>
        <dbReference type="ARBA" id="ARBA00023136"/>
    </source>
</evidence>
<comment type="caution">
    <text evidence="15">The sequence shown here is derived from an EMBL/GenBank/DDBJ whole genome shotgun (WGS) entry which is preliminary data.</text>
</comment>
<comment type="subcellular location">
    <subcellularLocation>
        <location evidence="1 10">Cell outer membrane</location>
    </subcellularLocation>
</comment>
<evidence type="ECO:0000256" key="1">
    <source>
        <dbReference type="ARBA" id="ARBA00004442"/>
    </source>
</evidence>
<evidence type="ECO:0000313" key="16">
    <source>
        <dbReference type="Proteomes" id="UP001594351"/>
    </source>
</evidence>
<keyword evidence="3 10" id="KW-0813">Transport</keyword>
<dbReference type="EMBL" id="JBHPBY010000466">
    <property type="protein sequence ID" value="MFC1853294.1"/>
    <property type="molecule type" value="Genomic_DNA"/>
</dbReference>
<feature type="domain" description="Type II/III secretion system secretin-like" evidence="12">
    <location>
        <begin position="474"/>
        <end position="635"/>
    </location>
</feature>
<feature type="region of interest" description="Disordered" evidence="11">
    <location>
        <begin position="654"/>
        <end position="698"/>
    </location>
</feature>
<evidence type="ECO:0000256" key="4">
    <source>
        <dbReference type="ARBA" id="ARBA00022452"/>
    </source>
</evidence>
<evidence type="ECO:0000256" key="3">
    <source>
        <dbReference type="ARBA" id="ARBA00022448"/>
    </source>
</evidence>
<evidence type="ECO:0000256" key="9">
    <source>
        <dbReference type="ARBA" id="ARBA00023237"/>
    </source>
</evidence>
<keyword evidence="4" id="KW-1134">Transmembrane beta strand</keyword>
<evidence type="ECO:0000256" key="10">
    <source>
        <dbReference type="RuleBase" id="RU004004"/>
    </source>
</evidence>
<dbReference type="InterPro" id="IPR050810">
    <property type="entry name" value="Bact_Secretion_Sys_Channel"/>
</dbReference>
<evidence type="ECO:0000259" key="14">
    <source>
        <dbReference type="Pfam" id="PF21305"/>
    </source>
</evidence>
<keyword evidence="6" id="KW-0732">Signal</keyword>
<dbReference type="NCBIfam" id="TIGR02517">
    <property type="entry name" value="type_II_gspD"/>
    <property type="match status" value="1"/>
</dbReference>
<dbReference type="InterPro" id="IPR005644">
    <property type="entry name" value="NolW-like"/>
</dbReference>
<evidence type="ECO:0000256" key="6">
    <source>
        <dbReference type="ARBA" id="ARBA00022729"/>
    </source>
</evidence>
<dbReference type="PANTHER" id="PTHR30332">
    <property type="entry name" value="PROBABLE GENERAL SECRETION PATHWAY PROTEIN D"/>
    <property type="match status" value="1"/>
</dbReference>
<keyword evidence="5" id="KW-0812">Transmembrane</keyword>
<keyword evidence="16" id="KW-1185">Reference proteome</keyword>
<name>A0ABV6Z4C3_UNCC1</name>
<keyword evidence="7" id="KW-0653">Protein transport</keyword>
<dbReference type="PANTHER" id="PTHR30332:SF24">
    <property type="entry name" value="SECRETIN GSPD-RELATED"/>
    <property type="match status" value="1"/>
</dbReference>
<dbReference type="Gene3D" id="3.30.1370.120">
    <property type="match status" value="3"/>
</dbReference>
<protein>
    <submittedName>
        <fullName evidence="15">Type II secretion system secretin GspD</fullName>
    </submittedName>
</protein>
<dbReference type="Pfam" id="PF21305">
    <property type="entry name" value="type_II_gspD_N0"/>
    <property type="match status" value="1"/>
</dbReference>
<proteinExistence type="inferred from homology"/>
<evidence type="ECO:0000313" key="15">
    <source>
        <dbReference type="EMBL" id="MFC1853294.1"/>
    </source>
</evidence>
<dbReference type="InterPro" id="IPR001775">
    <property type="entry name" value="GspD/PilQ"/>
</dbReference>
<gene>
    <name evidence="15" type="primary">gspD</name>
    <name evidence="15" type="ORF">ACFL27_24105</name>
</gene>
<dbReference type="InterPro" id="IPR004846">
    <property type="entry name" value="T2SS/T3SS_dom"/>
</dbReference>
<dbReference type="Pfam" id="PF03958">
    <property type="entry name" value="Secretin_N"/>
    <property type="match status" value="3"/>
</dbReference>
<dbReference type="InterPro" id="IPR049371">
    <property type="entry name" value="GspD-like_N0"/>
</dbReference>
<evidence type="ECO:0000259" key="12">
    <source>
        <dbReference type="Pfam" id="PF00263"/>
    </source>
</evidence>
<dbReference type="InterPro" id="IPR038591">
    <property type="entry name" value="NolW-like_sf"/>
</dbReference>
<accession>A0ABV6Z4C3</accession>
<feature type="domain" description="NolW-like" evidence="13">
    <location>
        <begin position="302"/>
        <end position="380"/>
    </location>
</feature>
<dbReference type="InterPro" id="IPR013356">
    <property type="entry name" value="T2SS_GspD"/>
</dbReference>
<sequence>MKKIIFIFLASSVFLYPFFTFGQSEVESEKSEPLIMVRDNNKLNINMEEVELKEFIRAMSGILNKNFVISSKLKGKVNIISPLPVSKDLAYSLLESVLDVHGYQIVQADSLLKIIDTKKTKTEGLDTRYGLNIEPQLSADKMITQVLPLKYINAIEILNMFKPLVAKDGYLVIHEPSNTVILTDKVSNVNRFKKIIKNIDVKGTKSQIYHFRLEYADVEQLVQELTPLFQKSGSPTSRATPGKSKSLPLPRFTVPGQQGGFLVADKRTNTLLALCTAEEYVQVEHLVNLLDIPTTRVRDRIHVYYLNNAVAEDLAEVLNKQSTKQKGAPKRPGQPQVEGLLEDVTINADKATNSLVITASPEDFDILFKVIEKLDVRRAQVLVEALIVETTLDKTSELGIEWRNMDAPDPDSITAFGGTNLPVGTQSTGALNTAASNANPYSSSNPAGLVVGAIKGPIYWGEQVFYSVGALARALQADSDVNILLTPHILTYDNEESEIIVGEERPYLKSSQTSTEGSIIRTFEFKDVGTTLRLTPHISQGDIIRLQIFTEIKNFVEQVDIGAITTTKRQVKTSVQVEDGRTVVLGGLIKEDTRKSRSMVPCLGQIWGLGWLFKSQKGQDQKTNLLIFITPNIVKSGEDLQKITDKKKTQYNERVEESSLNEAIFSNGEQLEIDAETKTSPQENGQSSSSDDAQSDND</sequence>
<dbReference type="PRINTS" id="PR00811">
    <property type="entry name" value="BCTERIALGSPD"/>
</dbReference>